<keyword evidence="2" id="KW-0813">Transport</keyword>
<evidence type="ECO:0000259" key="8">
    <source>
        <dbReference type="Pfam" id="PF01880"/>
    </source>
</evidence>
<accession>A0ABN6VRT0</accession>
<evidence type="ECO:0000313" key="9">
    <source>
        <dbReference type="EMBL" id="BDV41871.1"/>
    </source>
</evidence>
<sequence>MDRRTFLKTAALGTMASGIAGRVAAAGQYFPVQADQSLFATINRAKNPAKMSPLEQKHVPIITAPKSVAAGASFTVEVTVGEVLHPMGPTHWIEHISLNIGNEPAGQLTLQPRGFLAPKATFTVTIPKEAAPAGKVTLLVHERCNLHGYWEGSVDIAVV</sequence>
<proteinExistence type="inferred from homology"/>
<evidence type="ECO:0000256" key="3">
    <source>
        <dbReference type="ARBA" id="ARBA00022723"/>
    </source>
</evidence>
<dbReference type="InterPro" id="IPR006311">
    <property type="entry name" value="TAT_signal"/>
</dbReference>
<dbReference type="Pfam" id="PF01880">
    <property type="entry name" value="Desulfoferrodox"/>
    <property type="match status" value="1"/>
</dbReference>
<comment type="similarity">
    <text evidence="1">Belongs to the desulfoferrodoxin family.</text>
</comment>
<dbReference type="InterPro" id="IPR002742">
    <property type="entry name" value="Desulfoferrodoxin_Fe-bd_dom"/>
</dbReference>
<dbReference type="SUPFAM" id="SSF49367">
    <property type="entry name" value="Superoxide reductase-like"/>
    <property type="match status" value="1"/>
</dbReference>
<dbReference type="PANTHER" id="PTHR36541:SF1">
    <property type="entry name" value="SUPEROXIDE REDUCTASE-RELATED"/>
    <property type="match status" value="1"/>
</dbReference>
<dbReference type="Proteomes" id="UP001317705">
    <property type="component" value="Chromosome"/>
</dbReference>
<evidence type="ECO:0000256" key="4">
    <source>
        <dbReference type="ARBA" id="ARBA00022982"/>
    </source>
</evidence>
<dbReference type="PANTHER" id="PTHR36541">
    <property type="entry name" value="SUPEROXIDE REDUCTASE-RELATED"/>
    <property type="match status" value="1"/>
</dbReference>
<keyword evidence="6" id="KW-0408">Iron</keyword>
<name>A0ABN6VRT0_9BACT</name>
<evidence type="ECO:0000256" key="7">
    <source>
        <dbReference type="ARBA" id="ARBA00023014"/>
    </source>
</evidence>
<keyword evidence="4" id="KW-0249">Electron transport</keyword>
<evidence type="ECO:0000313" key="10">
    <source>
        <dbReference type="Proteomes" id="UP001317705"/>
    </source>
</evidence>
<evidence type="ECO:0000256" key="2">
    <source>
        <dbReference type="ARBA" id="ARBA00022448"/>
    </source>
</evidence>
<dbReference type="EMBL" id="AP027151">
    <property type="protein sequence ID" value="BDV41871.1"/>
    <property type="molecule type" value="Genomic_DNA"/>
</dbReference>
<dbReference type="InterPro" id="IPR036073">
    <property type="entry name" value="Desulfoferrodoxin_Fe-bd_dom_sf"/>
</dbReference>
<dbReference type="PROSITE" id="PS51318">
    <property type="entry name" value="TAT"/>
    <property type="match status" value="1"/>
</dbReference>
<reference evidence="9 10" key="1">
    <citation type="submission" date="2022-12" db="EMBL/GenBank/DDBJ databases">
        <title>Polyphasic characterization of Geotalea uranireducens NIT-SL11 newly isolated from a complex of sewage sludge and microbially reduced graphene oxide.</title>
        <authorList>
            <person name="Xie L."/>
            <person name="Yoshida N."/>
            <person name="Meng L."/>
        </authorList>
    </citation>
    <scope>NUCLEOTIDE SEQUENCE [LARGE SCALE GENOMIC DNA]</scope>
    <source>
        <strain evidence="9 10">NIT-SL11</strain>
    </source>
</reference>
<gene>
    <name evidence="9" type="ORF">GURASL_07940</name>
</gene>
<keyword evidence="10" id="KW-1185">Reference proteome</keyword>
<dbReference type="CDD" id="cd03172">
    <property type="entry name" value="SORL_classII"/>
    <property type="match status" value="1"/>
</dbReference>
<protein>
    <submittedName>
        <fullName evidence="9">Desulfoferrodoxin</fullName>
    </submittedName>
</protein>
<evidence type="ECO:0000256" key="5">
    <source>
        <dbReference type="ARBA" id="ARBA00023002"/>
    </source>
</evidence>
<dbReference type="InterPro" id="IPR051233">
    <property type="entry name" value="Desulfoferrodoxin_SOR"/>
</dbReference>
<keyword evidence="3" id="KW-0479">Metal-binding</keyword>
<evidence type="ECO:0000256" key="1">
    <source>
        <dbReference type="ARBA" id="ARBA00005941"/>
    </source>
</evidence>
<feature type="domain" description="Desulfoferrodoxin ferrous iron-binding" evidence="8">
    <location>
        <begin position="53"/>
        <end position="152"/>
    </location>
</feature>
<dbReference type="RefSeq" id="WP_282001979.1">
    <property type="nucleotide sequence ID" value="NZ_AP027151.1"/>
</dbReference>
<evidence type="ECO:0000256" key="6">
    <source>
        <dbReference type="ARBA" id="ARBA00023004"/>
    </source>
</evidence>
<keyword evidence="5" id="KW-0560">Oxidoreductase</keyword>
<dbReference type="Gene3D" id="2.60.40.730">
    <property type="entry name" value="SOR catalytic domain"/>
    <property type="match status" value="1"/>
</dbReference>
<keyword evidence="7" id="KW-0411">Iron-sulfur</keyword>
<organism evidence="9 10">
    <name type="scientific">Geotalea uraniireducens</name>
    <dbReference type="NCBI Taxonomy" id="351604"/>
    <lineage>
        <taxon>Bacteria</taxon>
        <taxon>Pseudomonadati</taxon>
        <taxon>Thermodesulfobacteriota</taxon>
        <taxon>Desulfuromonadia</taxon>
        <taxon>Geobacterales</taxon>
        <taxon>Geobacteraceae</taxon>
        <taxon>Geotalea</taxon>
    </lineage>
</organism>